<dbReference type="InterPro" id="IPR003692">
    <property type="entry name" value="Hydantoinase_B"/>
</dbReference>
<keyword evidence="3" id="KW-1185">Reference proteome</keyword>
<dbReference type="PANTHER" id="PTHR11365:SF23">
    <property type="entry name" value="HYPOTHETICAL 5-OXOPROLINASE (EUROFUNG)-RELATED"/>
    <property type="match status" value="1"/>
</dbReference>
<dbReference type="RefSeq" id="WP_217677503.1">
    <property type="nucleotide sequence ID" value="NZ_JAHRVA010000003.1"/>
</dbReference>
<evidence type="ECO:0000313" key="3">
    <source>
        <dbReference type="Proteomes" id="UP000752297"/>
    </source>
</evidence>
<dbReference type="Pfam" id="PF02538">
    <property type="entry name" value="Hydantoinase_B"/>
    <property type="match status" value="1"/>
</dbReference>
<reference evidence="2 3" key="1">
    <citation type="submission" date="2021-06" db="EMBL/GenBank/DDBJ databases">
        <title>Falsochrobactrum tianjin sp.nov., a new petroleum-degrading bacteria isolated from oily soils.</title>
        <authorList>
            <person name="Chen G."/>
            <person name="Chen H."/>
            <person name="Tian J."/>
            <person name="Qing J."/>
            <person name="Zhong L."/>
            <person name="Ma W."/>
            <person name="Song Y."/>
            <person name="Cui X."/>
            <person name="Yan B."/>
        </authorList>
    </citation>
    <scope>NUCLEOTIDE SEQUENCE [LARGE SCALE GENOMIC DNA]</scope>
    <source>
        <strain evidence="2 3">TDYN1</strain>
    </source>
</reference>
<dbReference type="PANTHER" id="PTHR11365">
    <property type="entry name" value="5-OXOPROLINASE RELATED"/>
    <property type="match status" value="1"/>
</dbReference>
<dbReference type="InterPro" id="IPR045079">
    <property type="entry name" value="Oxoprolinase-like"/>
</dbReference>
<dbReference type="Proteomes" id="UP000752297">
    <property type="component" value="Unassembled WGS sequence"/>
</dbReference>
<dbReference type="EMBL" id="JAHRVA010000003">
    <property type="protein sequence ID" value="MBV2143496.1"/>
    <property type="molecule type" value="Genomic_DNA"/>
</dbReference>
<proteinExistence type="predicted"/>
<dbReference type="AlphaFoldDB" id="A0A949PLJ5"/>
<dbReference type="GO" id="GO:0005829">
    <property type="term" value="C:cytosol"/>
    <property type="evidence" value="ECO:0007669"/>
    <property type="project" value="TreeGrafter"/>
</dbReference>
<name>A0A949PLJ5_9HYPH</name>
<evidence type="ECO:0000313" key="2">
    <source>
        <dbReference type="EMBL" id="MBV2143496.1"/>
    </source>
</evidence>
<organism evidence="2 3">
    <name type="scientific">Falsochrobactrum tianjinense</name>
    <dbReference type="NCBI Taxonomy" id="2706015"/>
    <lineage>
        <taxon>Bacteria</taxon>
        <taxon>Pseudomonadati</taxon>
        <taxon>Pseudomonadota</taxon>
        <taxon>Alphaproteobacteria</taxon>
        <taxon>Hyphomicrobiales</taxon>
        <taxon>Brucellaceae</taxon>
        <taxon>Falsochrobactrum</taxon>
    </lineage>
</organism>
<comment type="caution">
    <text evidence="2">The sequence shown here is derived from an EMBL/GenBank/DDBJ whole genome shotgun (WGS) entry which is preliminary data.</text>
</comment>
<gene>
    <name evidence="2" type="ORF">KUG47_08295</name>
</gene>
<accession>A0A949PLJ5</accession>
<evidence type="ECO:0000259" key="1">
    <source>
        <dbReference type="Pfam" id="PF02538"/>
    </source>
</evidence>
<sequence length="604" mass="65101">MGVKITDADSPARRVDPFLMSVLKSRFEAVVREMTLVVMRASRSAVIKNARDFSCAILTYDHRLVSVEDALPIHVMSMDLATRPITEFFDDIKPGDIFFNNCPFTGGTHHADLIVAMPVFYQGTPLFWMMALSHHADTGAPTPSTYLPFAKNIFEEGMHWPCVRIAENYKEKADILRIGSMRNRVPEMWLGDVRAQIGACRTGERRIHELLERYSQETVMDFVEDWFDYGARCAKAAIAKLPAGQYSYEIRHDPVPGVAEDGIPVKLTINVDPEQGEIVVDVRDNIDCVPGGLNLSENTATGSCRIGVFNNLDESVPHNEGAKSQIKVLLRDGSAIGRPKYPVGTSVATTNVNDRLMIAGNAVFSQMGAPFGQAESGSHLPAGVGVISGQDPYKEGKGYVNQVFVGYAGGGALHGHDGWLTYCGPANAGLIQLDSVEVDESMYPIIIESRGVVQNSQGYGEFEGAPTVGGVFYPLDHDMTIVYAADGTTFPPRGVLGGGTGKASETIKIKAGGTEEVLPAFAEVVIEEGAKMAFTASGGGGYGDPLKRDPERVLATVNRGWLSADVAEEIYKVALLADEAEPGTFTIDAGKTLALRGQSGTELA</sequence>
<protein>
    <submittedName>
        <fullName evidence="2">Hydantoinase B/oxoprolinase family protein</fullName>
    </submittedName>
</protein>
<dbReference type="GO" id="GO:0017168">
    <property type="term" value="F:5-oxoprolinase (ATP-hydrolyzing) activity"/>
    <property type="evidence" value="ECO:0007669"/>
    <property type="project" value="TreeGrafter"/>
</dbReference>
<dbReference type="GO" id="GO:0006749">
    <property type="term" value="P:glutathione metabolic process"/>
    <property type="evidence" value="ECO:0007669"/>
    <property type="project" value="TreeGrafter"/>
</dbReference>
<feature type="domain" description="Hydantoinase B/oxoprolinase" evidence="1">
    <location>
        <begin position="16"/>
        <end position="545"/>
    </location>
</feature>